<evidence type="ECO:0000259" key="1">
    <source>
        <dbReference type="Pfam" id="PF13472"/>
    </source>
</evidence>
<evidence type="ECO:0000313" key="2">
    <source>
        <dbReference type="EMBL" id="MFC3687676.1"/>
    </source>
</evidence>
<dbReference type="EMBL" id="JBHRWW010000002">
    <property type="protein sequence ID" value="MFC3687676.1"/>
    <property type="molecule type" value="Genomic_DNA"/>
</dbReference>
<keyword evidence="2" id="KW-0378">Hydrolase</keyword>
<evidence type="ECO:0000313" key="3">
    <source>
        <dbReference type="Proteomes" id="UP001595685"/>
    </source>
</evidence>
<proteinExistence type="predicted"/>
<keyword evidence="3" id="KW-1185">Reference proteome</keyword>
<dbReference type="Proteomes" id="UP001595685">
    <property type="component" value="Unassembled WGS sequence"/>
</dbReference>
<gene>
    <name evidence="2" type="ORF">ACFOLH_04905</name>
</gene>
<name>A0ABV7WGL8_9MICO</name>
<feature type="domain" description="SGNH hydrolase-type esterase" evidence="1">
    <location>
        <begin position="62"/>
        <end position="232"/>
    </location>
</feature>
<dbReference type="Gene3D" id="3.40.50.1110">
    <property type="entry name" value="SGNH hydrolase"/>
    <property type="match status" value="1"/>
</dbReference>
<dbReference type="SUPFAM" id="SSF52266">
    <property type="entry name" value="SGNH hydrolase"/>
    <property type="match status" value="1"/>
</dbReference>
<organism evidence="2 3">
    <name type="scientific">Aquipuribacter hungaricus</name>
    <dbReference type="NCBI Taxonomy" id="545624"/>
    <lineage>
        <taxon>Bacteria</taxon>
        <taxon>Bacillati</taxon>
        <taxon>Actinomycetota</taxon>
        <taxon>Actinomycetes</taxon>
        <taxon>Micrococcales</taxon>
        <taxon>Intrasporangiaceae</taxon>
        <taxon>Aquipuribacter</taxon>
    </lineage>
</organism>
<dbReference type="InterPro" id="IPR013830">
    <property type="entry name" value="SGNH_hydro"/>
</dbReference>
<reference evidence="3" key="1">
    <citation type="journal article" date="2019" name="Int. J. Syst. Evol. Microbiol.">
        <title>The Global Catalogue of Microorganisms (GCM) 10K type strain sequencing project: providing services to taxonomists for standard genome sequencing and annotation.</title>
        <authorList>
            <consortium name="The Broad Institute Genomics Platform"/>
            <consortium name="The Broad Institute Genome Sequencing Center for Infectious Disease"/>
            <person name="Wu L."/>
            <person name="Ma J."/>
        </authorList>
    </citation>
    <scope>NUCLEOTIDE SEQUENCE [LARGE SCALE GENOMIC DNA]</scope>
    <source>
        <strain evidence="3">NCAIM B.02333</strain>
    </source>
</reference>
<dbReference type="InterPro" id="IPR036514">
    <property type="entry name" value="SGNH_hydro_sf"/>
</dbReference>
<protein>
    <submittedName>
        <fullName evidence="2">SGNH/GDSL hydrolase family protein</fullName>
    </submittedName>
</protein>
<sequence length="259" mass="26541">MSAAGPWWRRPPVAAVVAVLVAVLLAVAVLVVRGLLVVATIGPRAEYWQDRAREPGAVVQVALGDSLSQGIGSSRPETSFVAVLAEDLEDRTGGTVRVVNLSVTGATTAELAEDQLPAFRRLLGELAAEGTPLGLVTLAVGANDVGDLQSEQFRAELSPVLDALPPGSLVADLPDFGGGEDRARAAALSRVVREEVAARPDLVPVALEAATAGPGIADYAGDFFHPSDQGYAGYVAAFRAAVAASDPEPAVPAVPEVAP</sequence>
<dbReference type="Pfam" id="PF13472">
    <property type="entry name" value="Lipase_GDSL_2"/>
    <property type="match status" value="1"/>
</dbReference>
<accession>A0ABV7WGL8</accession>
<comment type="caution">
    <text evidence="2">The sequence shown here is derived from an EMBL/GenBank/DDBJ whole genome shotgun (WGS) entry which is preliminary data.</text>
</comment>
<dbReference type="GO" id="GO:0016787">
    <property type="term" value="F:hydrolase activity"/>
    <property type="evidence" value="ECO:0007669"/>
    <property type="project" value="UniProtKB-KW"/>
</dbReference>
<dbReference type="RefSeq" id="WP_340292032.1">
    <property type="nucleotide sequence ID" value="NZ_JBBEOI010000057.1"/>
</dbReference>
<dbReference type="CDD" id="cd00229">
    <property type="entry name" value="SGNH_hydrolase"/>
    <property type="match status" value="1"/>
</dbReference>